<dbReference type="AlphaFoldDB" id="A0AAV9CR88"/>
<dbReference type="Pfam" id="PF03134">
    <property type="entry name" value="TB2_DP1_HVA22"/>
    <property type="match status" value="1"/>
</dbReference>
<organism evidence="3 4">
    <name type="scientific">Acorus calamus</name>
    <name type="common">Sweet flag</name>
    <dbReference type="NCBI Taxonomy" id="4465"/>
    <lineage>
        <taxon>Eukaryota</taxon>
        <taxon>Viridiplantae</taxon>
        <taxon>Streptophyta</taxon>
        <taxon>Embryophyta</taxon>
        <taxon>Tracheophyta</taxon>
        <taxon>Spermatophyta</taxon>
        <taxon>Magnoliopsida</taxon>
        <taxon>Liliopsida</taxon>
        <taxon>Acoraceae</taxon>
        <taxon>Acorus</taxon>
    </lineage>
</organism>
<dbReference type="Proteomes" id="UP001180020">
    <property type="component" value="Unassembled WGS sequence"/>
</dbReference>
<dbReference type="GO" id="GO:0016020">
    <property type="term" value="C:membrane"/>
    <property type="evidence" value="ECO:0007669"/>
    <property type="project" value="UniProtKB-SubCell"/>
</dbReference>
<keyword evidence="4" id="KW-1185">Reference proteome</keyword>
<proteinExistence type="inferred from homology"/>
<feature type="region of interest" description="Disordered" evidence="2">
    <location>
        <begin position="158"/>
        <end position="189"/>
    </location>
</feature>
<dbReference type="PANTHER" id="PTHR12300:SF176">
    <property type="entry name" value="HVA22-LIKE PROTEIN"/>
    <property type="match status" value="1"/>
</dbReference>
<reference evidence="3" key="2">
    <citation type="submission" date="2023-06" db="EMBL/GenBank/DDBJ databases">
        <authorList>
            <person name="Ma L."/>
            <person name="Liu K.-W."/>
            <person name="Li Z."/>
            <person name="Hsiao Y.-Y."/>
            <person name="Qi Y."/>
            <person name="Fu T."/>
            <person name="Tang G."/>
            <person name="Zhang D."/>
            <person name="Sun W.-H."/>
            <person name="Liu D.-K."/>
            <person name="Li Y."/>
            <person name="Chen G.-Z."/>
            <person name="Liu X.-D."/>
            <person name="Liao X.-Y."/>
            <person name="Jiang Y.-T."/>
            <person name="Yu X."/>
            <person name="Hao Y."/>
            <person name="Huang J."/>
            <person name="Zhao X.-W."/>
            <person name="Ke S."/>
            <person name="Chen Y.-Y."/>
            <person name="Wu W.-L."/>
            <person name="Hsu J.-L."/>
            <person name="Lin Y.-F."/>
            <person name="Huang M.-D."/>
            <person name="Li C.-Y."/>
            <person name="Huang L."/>
            <person name="Wang Z.-W."/>
            <person name="Zhao X."/>
            <person name="Zhong W.-Y."/>
            <person name="Peng D.-H."/>
            <person name="Ahmad S."/>
            <person name="Lan S."/>
            <person name="Zhang J.-S."/>
            <person name="Tsai W.-C."/>
            <person name="Van De Peer Y."/>
            <person name="Liu Z.-J."/>
        </authorList>
    </citation>
    <scope>NUCLEOTIDE SEQUENCE</scope>
    <source>
        <strain evidence="3">CP</strain>
        <tissue evidence="3">Leaves</tissue>
    </source>
</reference>
<evidence type="ECO:0000256" key="1">
    <source>
        <dbReference type="RuleBase" id="RU362006"/>
    </source>
</evidence>
<name>A0AAV9CR88_ACOCL</name>
<dbReference type="EMBL" id="JAUJYO010000017">
    <property type="protein sequence ID" value="KAK1291264.1"/>
    <property type="molecule type" value="Genomic_DNA"/>
</dbReference>
<comment type="caution">
    <text evidence="3">The sequence shown here is derived from an EMBL/GenBank/DDBJ whole genome shotgun (WGS) entry which is preliminary data.</text>
</comment>
<evidence type="ECO:0000256" key="2">
    <source>
        <dbReference type="SAM" id="MobiDB-lite"/>
    </source>
</evidence>
<evidence type="ECO:0000313" key="3">
    <source>
        <dbReference type="EMBL" id="KAK1291264.1"/>
    </source>
</evidence>
<comment type="similarity">
    <text evidence="1">Belongs to the DP1 family.</text>
</comment>
<sequence>MALLGSAMTTEVGLRLLLSPLSSNVVIRTACCSVGIAYPVYSTFKAIENKDQSEQQRWLLYWAAYGSFSLVEVLSDKILSCPIDLSEVHVEVKQAHEASTFNGMFPFYYYAKFTFLVWLQLPSGNDKFMSAHQDEIQVLKTLFCRLIIAANPMVRGVIQPGQPQERSRIERPTTNPTMQIGDSDPDHEE</sequence>
<comment type="subcellular location">
    <subcellularLocation>
        <location evidence="1">Membrane</location>
        <topology evidence="1">Multi-pass membrane protein</topology>
    </subcellularLocation>
</comment>
<gene>
    <name evidence="3" type="primary">HVA22K</name>
    <name evidence="3" type="ORF">QJS10_CPB17g02223</name>
</gene>
<dbReference type="PANTHER" id="PTHR12300">
    <property type="entry name" value="HVA22-LIKE PROTEINS"/>
    <property type="match status" value="1"/>
</dbReference>
<protein>
    <recommendedName>
        <fullName evidence="1">HVA22-like protein</fullName>
    </recommendedName>
</protein>
<dbReference type="InterPro" id="IPR004345">
    <property type="entry name" value="TB2_DP1_HVA22"/>
</dbReference>
<reference evidence="3" key="1">
    <citation type="journal article" date="2023" name="Nat. Commun.">
        <title>Diploid and tetraploid genomes of Acorus and the evolution of monocots.</title>
        <authorList>
            <person name="Ma L."/>
            <person name="Liu K.W."/>
            <person name="Li Z."/>
            <person name="Hsiao Y.Y."/>
            <person name="Qi Y."/>
            <person name="Fu T."/>
            <person name="Tang G.D."/>
            <person name="Zhang D."/>
            <person name="Sun W.H."/>
            <person name="Liu D.K."/>
            <person name="Li Y."/>
            <person name="Chen G.Z."/>
            <person name="Liu X.D."/>
            <person name="Liao X.Y."/>
            <person name="Jiang Y.T."/>
            <person name="Yu X."/>
            <person name="Hao Y."/>
            <person name="Huang J."/>
            <person name="Zhao X.W."/>
            <person name="Ke S."/>
            <person name="Chen Y.Y."/>
            <person name="Wu W.L."/>
            <person name="Hsu J.L."/>
            <person name="Lin Y.F."/>
            <person name="Huang M.D."/>
            <person name="Li C.Y."/>
            <person name="Huang L."/>
            <person name="Wang Z.W."/>
            <person name="Zhao X."/>
            <person name="Zhong W.Y."/>
            <person name="Peng D.H."/>
            <person name="Ahmad S."/>
            <person name="Lan S."/>
            <person name="Zhang J.S."/>
            <person name="Tsai W.C."/>
            <person name="Van de Peer Y."/>
            <person name="Liu Z.J."/>
        </authorList>
    </citation>
    <scope>NUCLEOTIDE SEQUENCE</scope>
    <source>
        <strain evidence="3">CP</strain>
    </source>
</reference>
<evidence type="ECO:0000313" key="4">
    <source>
        <dbReference type="Proteomes" id="UP001180020"/>
    </source>
</evidence>
<accession>A0AAV9CR88</accession>